<dbReference type="InterPro" id="IPR001245">
    <property type="entry name" value="Ser-Thr/Tyr_kinase_cat_dom"/>
</dbReference>
<dbReference type="Gene3D" id="1.10.510.10">
    <property type="entry name" value="Transferase(Phosphotransferase) domain 1"/>
    <property type="match status" value="1"/>
</dbReference>
<dbReference type="PROSITE" id="PS50011">
    <property type="entry name" value="PROTEIN_KINASE_DOM"/>
    <property type="match status" value="1"/>
</dbReference>
<evidence type="ECO:0000256" key="6">
    <source>
        <dbReference type="ARBA" id="ARBA00022840"/>
    </source>
</evidence>
<evidence type="ECO:0000256" key="7">
    <source>
        <dbReference type="ARBA" id="ARBA00047899"/>
    </source>
</evidence>
<evidence type="ECO:0000313" key="10">
    <source>
        <dbReference type="EMBL" id="KAL3740858.1"/>
    </source>
</evidence>
<protein>
    <recommendedName>
        <fullName evidence="1">non-specific serine/threonine protein kinase</fullName>
        <ecNumber evidence="1">2.7.11.1</ecNumber>
    </recommendedName>
</protein>
<evidence type="ECO:0000313" key="11">
    <source>
        <dbReference type="Proteomes" id="UP001634007"/>
    </source>
</evidence>
<evidence type="ECO:0000256" key="2">
    <source>
        <dbReference type="ARBA" id="ARBA00022527"/>
    </source>
</evidence>
<comment type="caution">
    <text evidence="10">The sequence shown here is derived from an EMBL/GenBank/DDBJ whole genome shotgun (WGS) entry which is preliminary data.</text>
</comment>
<evidence type="ECO:0000256" key="4">
    <source>
        <dbReference type="ARBA" id="ARBA00022741"/>
    </source>
</evidence>
<keyword evidence="3" id="KW-0808">Transferase</keyword>
<dbReference type="GO" id="GO:0004674">
    <property type="term" value="F:protein serine/threonine kinase activity"/>
    <property type="evidence" value="ECO:0007669"/>
    <property type="project" value="UniProtKB-KW"/>
</dbReference>
<dbReference type="AlphaFoldDB" id="A0ABD3KRM5"/>
<evidence type="ECO:0000259" key="9">
    <source>
        <dbReference type="PROSITE" id="PS50011"/>
    </source>
</evidence>
<keyword evidence="6" id="KW-0067">ATP-binding</keyword>
<keyword evidence="5" id="KW-0418">Kinase</keyword>
<evidence type="ECO:0000256" key="1">
    <source>
        <dbReference type="ARBA" id="ARBA00012513"/>
    </source>
</evidence>
<feature type="domain" description="Protein kinase" evidence="9">
    <location>
        <begin position="1"/>
        <end position="109"/>
    </location>
</feature>
<proteinExistence type="predicted"/>
<organism evidence="10 11">
    <name type="scientific">Eucalyptus globulus</name>
    <name type="common">Tasmanian blue gum</name>
    <dbReference type="NCBI Taxonomy" id="34317"/>
    <lineage>
        <taxon>Eukaryota</taxon>
        <taxon>Viridiplantae</taxon>
        <taxon>Streptophyta</taxon>
        <taxon>Embryophyta</taxon>
        <taxon>Tracheophyta</taxon>
        <taxon>Spermatophyta</taxon>
        <taxon>Magnoliopsida</taxon>
        <taxon>eudicotyledons</taxon>
        <taxon>Gunneridae</taxon>
        <taxon>Pentapetalae</taxon>
        <taxon>rosids</taxon>
        <taxon>malvids</taxon>
        <taxon>Myrtales</taxon>
        <taxon>Myrtaceae</taxon>
        <taxon>Myrtoideae</taxon>
        <taxon>Eucalypteae</taxon>
        <taxon>Eucalyptus</taxon>
    </lineage>
</organism>
<name>A0ABD3KRM5_EUCGL</name>
<dbReference type="GO" id="GO:0005524">
    <property type="term" value="F:ATP binding"/>
    <property type="evidence" value="ECO:0007669"/>
    <property type="project" value="UniProtKB-KW"/>
</dbReference>
<dbReference type="InterPro" id="IPR011009">
    <property type="entry name" value="Kinase-like_dom_sf"/>
</dbReference>
<evidence type="ECO:0000256" key="3">
    <source>
        <dbReference type="ARBA" id="ARBA00022679"/>
    </source>
</evidence>
<dbReference type="EC" id="2.7.11.1" evidence="1"/>
<evidence type="ECO:0000256" key="5">
    <source>
        <dbReference type="ARBA" id="ARBA00022777"/>
    </source>
</evidence>
<keyword evidence="2" id="KW-0723">Serine/threonine-protein kinase</keyword>
<sequence>MAGTYSYVAPELAHSMSLTEKCEVYRFGVLALKVIIGKNPGELGLSLNSLQSEQSMELEDLLDVRLPPPADRITMNEVKAIAKQARSCIDVDLNSRPIMREVLRALLEN</sequence>
<keyword evidence="11" id="KW-1185">Reference proteome</keyword>
<reference evidence="10 11" key="1">
    <citation type="submission" date="2024-11" db="EMBL/GenBank/DDBJ databases">
        <title>Chromosome-level genome assembly of Eucalyptus globulus Labill. provides insights into its genome evolution.</title>
        <authorList>
            <person name="Li X."/>
        </authorList>
    </citation>
    <scope>NUCLEOTIDE SEQUENCE [LARGE SCALE GENOMIC DNA]</scope>
    <source>
        <strain evidence="10">CL2024</strain>
        <tissue evidence="10">Fresh tender leaves</tissue>
    </source>
</reference>
<dbReference type="PANTHER" id="PTHR48005:SF95">
    <property type="entry name" value="PROTEIN KINASE DOMAIN-CONTAINING PROTEIN"/>
    <property type="match status" value="1"/>
</dbReference>
<dbReference type="Pfam" id="PF07714">
    <property type="entry name" value="PK_Tyr_Ser-Thr"/>
    <property type="match status" value="1"/>
</dbReference>
<keyword evidence="4" id="KW-0547">Nucleotide-binding</keyword>
<dbReference type="EMBL" id="JBJKBG010000005">
    <property type="protein sequence ID" value="KAL3740858.1"/>
    <property type="molecule type" value="Genomic_DNA"/>
</dbReference>
<accession>A0ABD3KRM5</accession>
<evidence type="ECO:0000256" key="8">
    <source>
        <dbReference type="ARBA" id="ARBA00048679"/>
    </source>
</evidence>
<dbReference type="InterPro" id="IPR000719">
    <property type="entry name" value="Prot_kinase_dom"/>
</dbReference>
<comment type="catalytic activity">
    <reaction evidence="8">
        <text>L-seryl-[protein] + ATP = O-phospho-L-seryl-[protein] + ADP + H(+)</text>
        <dbReference type="Rhea" id="RHEA:17989"/>
        <dbReference type="Rhea" id="RHEA-COMP:9863"/>
        <dbReference type="Rhea" id="RHEA-COMP:11604"/>
        <dbReference type="ChEBI" id="CHEBI:15378"/>
        <dbReference type="ChEBI" id="CHEBI:29999"/>
        <dbReference type="ChEBI" id="CHEBI:30616"/>
        <dbReference type="ChEBI" id="CHEBI:83421"/>
        <dbReference type="ChEBI" id="CHEBI:456216"/>
        <dbReference type="EC" id="2.7.11.1"/>
    </reaction>
</comment>
<gene>
    <name evidence="10" type="ORF">ACJRO7_022047</name>
</gene>
<dbReference type="InterPro" id="IPR051420">
    <property type="entry name" value="Ser_Thr_Kinases_DiverseReg"/>
</dbReference>
<dbReference type="Proteomes" id="UP001634007">
    <property type="component" value="Unassembled WGS sequence"/>
</dbReference>
<dbReference type="SUPFAM" id="SSF56112">
    <property type="entry name" value="Protein kinase-like (PK-like)"/>
    <property type="match status" value="1"/>
</dbReference>
<comment type="catalytic activity">
    <reaction evidence="7">
        <text>L-threonyl-[protein] + ATP = O-phospho-L-threonyl-[protein] + ADP + H(+)</text>
        <dbReference type="Rhea" id="RHEA:46608"/>
        <dbReference type="Rhea" id="RHEA-COMP:11060"/>
        <dbReference type="Rhea" id="RHEA-COMP:11605"/>
        <dbReference type="ChEBI" id="CHEBI:15378"/>
        <dbReference type="ChEBI" id="CHEBI:30013"/>
        <dbReference type="ChEBI" id="CHEBI:30616"/>
        <dbReference type="ChEBI" id="CHEBI:61977"/>
        <dbReference type="ChEBI" id="CHEBI:456216"/>
        <dbReference type="EC" id="2.7.11.1"/>
    </reaction>
</comment>
<dbReference type="PANTHER" id="PTHR48005">
    <property type="entry name" value="LEUCINE RICH REPEAT KINASE 2"/>
    <property type="match status" value="1"/>
</dbReference>